<gene>
    <name evidence="1" type="ORF">BpHYR1_025614</name>
</gene>
<evidence type="ECO:0000313" key="2">
    <source>
        <dbReference type="Proteomes" id="UP000276133"/>
    </source>
</evidence>
<comment type="caution">
    <text evidence="1">The sequence shown here is derived from an EMBL/GenBank/DDBJ whole genome shotgun (WGS) entry which is preliminary data.</text>
</comment>
<evidence type="ECO:0000313" key="1">
    <source>
        <dbReference type="EMBL" id="RNA39233.1"/>
    </source>
</evidence>
<reference evidence="1 2" key="1">
    <citation type="journal article" date="2018" name="Sci. Rep.">
        <title>Genomic signatures of local adaptation to the degree of environmental predictability in rotifers.</title>
        <authorList>
            <person name="Franch-Gras L."/>
            <person name="Hahn C."/>
            <person name="Garcia-Roger E.M."/>
            <person name="Carmona M.J."/>
            <person name="Serra M."/>
            <person name="Gomez A."/>
        </authorList>
    </citation>
    <scope>NUCLEOTIDE SEQUENCE [LARGE SCALE GENOMIC DNA]</scope>
    <source>
        <strain evidence="1">HYR1</strain>
    </source>
</reference>
<dbReference type="AlphaFoldDB" id="A0A3M7STV4"/>
<sequence>MNLAKSNVSFSQSTSIYFYPFSYILDWSCHVICILDMETYHFCKKHLCIWHVKLWYEFWIQDSEVRKQILNRIIWFKFNCLIAENNNYYTLKIHLAAMMAAWNVILFWEIAFCIIGGEITDFSTYSGSNKNPGLGSARSAGSEPQTGRDGLIISLMRHGH</sequence>
<protein>
    <submittedName>
        <fullName evidence="1">Uncharacterized protein</fullName>
    </submittedName>
</protein>
<keyword evidence="2" id="KW-1185">Reference proteome</keyword>
<accession>A0A3M7STV4</accession>
<name>A0A3M7STV4_BRAPC</name>
<dbReference type="EMBL" id="REGN01000772">
    <property type="protein sequence ID" value="RNA39233.1"/>
    <property type="molecule type" value="Genomic_DNA"/>
</dbReference>
<dbReference type="Proteomes" id="UP000276133">
    <property type="component" value="Unassembled WGS sequence"/>
</dbReference>
<organism evidence="1 2">
    <name type="scientific">Brachionus plicatilis</name>
    <name type="common">Marine rotifer</name>
    <name type="synonym">Brachionus muelleri</name>
    <dbReference type="NCBI Taxonomy" id="10195"/>
    <lineage>
        <taxon>Eukaryota</taxon>
        <taxon>Metazoa</taxon>
        <taxon>Spiralia</taxon>
        <taxon>Gnathifera</taxon>
        <taxon>Rotifera</taxon>
        <taxon>Eurotatoria</taxon>
        <taxon>Monogononta</taxon>
        <taxon>Pseudotrocha</taxon>
        <taxon>Ploima</taxon>
        <taxon>Brachionidae</taxon>
        <taxon>Brachionus</taxon>
    </lineage>
</organism>
<proteinExistence type="predicted"/>